<name>A0A8H6HWT8_9AGAR</name>
<dbReference type="Proteomes" id="UP000521943">
    <property type="component" value="Unassembled WGS sequence"/>
</dbReference>
<accession>A0A8H6HWT8</accession>
<evidence type="ECO:0000313" key="2">
    <source>
        <dbReference type="Proteomes" id="UP000521943"/>
    </source>
</evidence>
<reference evidence="1 2" key="1">
    <citation type="submission" date="2020-07" db="EMBL/GenBank/DDBJ databases">
        <title>Comparative genomics of pyrophilous fungi reveals a link between fire events and developmental genes.</title>
        <authorList>
            <consortium name="DOE Joint Genome Institute"/>
            <person name="Steindorff A.S."/>
            <person name="Carver A."/>
            <person name="Calhoun S."/>
            <person name="Stillman K."/>
            <person name="Liu H."/>
            <person name="Lipzen A."/>
            <person name="Pangilinan J."/>
            <person name="Labutti K."/>
            <person name="Bruns T.D."/>
            <person name="Grigoriev I.V."/>
        </authorList>
    </citation>
    <scope>NUCLEOTIDE SEQUENCE [LARGE SCALE GENOMIC DNA]</scope>
    <source>
        <strain evidence="1 2">CBS 144469</strain>
    </source>
</reference>
<comment type="caution">
    <text evidence="1">The sequence shown here is derived from an EMBL/GenBank/DDBJ whole genome shotgun (WGS) entry which is preliminary data.</text>
</comment>
<organism evidence="1 2">
    <name type="scientific">Ephemerocybe angulata</name>
    <dbReference type="NCBI Taxonomy" id="980116"/>
    <lineage>
        <taxon>Eukaryota</taxon>
        <taxon>Fungi</taxon>
        <taxon>Dikarya</taxon>
        <taxon>Basidiomycota</taxon>
        <taxon>Agaricomycotina</taxon>
        <taxon>Agaricomycetes</taxon>
        <taxon>Agaricomycetidae</taxon>
        <taxon>Agaricales</taxon>
        <taxon>Agaricineae</taxon>
        <taxon>Psathyrellaceae</taxon>
        <taxon>Ephemerocybe</taxon>
    </lineage>
</organism>
<proteinExistence type="predicted"/>
<protein>
    <submittedName>
        <fullName evidence="1">Uncharacterized protein</fullName>
    </submittedName>
</protein>
<evidence type="ECO:0000313" key="1">
    <source>
        <dbReference type="EMBL" id="KAF6754665.1"/>
    </source>
</evidence>
<dbReference type="EMBL" id="JACGCI010000033">
    <property type="protein sequence ID" value="KAF6754665.1"/>
    <property type="molecule type" value="Genomic_DNA"/>
</dbReference>
<dbReference type="AlphaFoldDB" id="A0A8H6HWT8"/>
<sequence>MTVLQHCWCILIESCSCRRVVDRWLGLRRNYTSPGQRRRLHPILCITQVYASISFNPADSSHFTTLFLPTHFRRSYNPSPTLAAPPLPILSRRSRFAHFFRQQLRPKRTGPRTRLGCLRTSNFSPASASHSLGGLERKARHAAAGLSHVEGSTYERLTSRIRPESSHTLPNRFLAQERPISSCPCTHRRPAASIAGIASEHHHVLRHIGTSSEAPANPRKHPLRASKFRPVRLLAHGNSDKLKTSAGEASFEQHSCSLSSPVVVFSASGSVYPGVLPRFLSGLASFA</sequence>
<keyword evidence="2" id="KW-1185">Reference proteome</keyword>
<gene>
    <name evidence="1" type="ORF">DFP72DRAFT_362020</name>
</gene>